<comment type="caution">
    <text evidence="1">The sequence shown here is derived from an EMBL/GenBank/DDBJ whole genome shotgun (WGS) entry which is preliminary data.</text>
</comment>
<keyword evidence="2" id="KW-1185">Reference proteome</keyword>
<evidence type="ECO:0000313" key="2">
    <source>
        <dbReference type="Proteomes" id="UP000554482"/>
    </source>
</evidence>
<accession>A0A7J6VWC6</accession>
<proteinExistence type="predicted"/>
<reference evidence="1 2" key="1">
    <citation type="submission" date="2020-06" db="EMBL/GenBank/DDBJ databases">
        <title>Transcriptomic and genomic resources for Thalictrum thalictroides and T. hernandezii: Facilitating candidate gene discovery in an emerging model plant lineage.</title>
        <authorList>
            <person name="Arias T."/>
            <person name="Riano-Pachon D.M."/>
            <person name="Di Stilio V.S."/>
        </authorList>
    </citation>
    <scope>NUCLEOTIDE SEQUENCE [LARGE SCALE GENOMIC DNA]</scope>
    <source>
        <strain evidence="2">cv. WT478/WT964</strain>
        <tissue evidence="1">Leaves</tissue>
    </source>
</reference>
<name>A0A7J6VWC6_THATH</name>
<dbReference type="Proteomes" id="UP000554482">
    <property type="component" value="Unassembled WGS sequence"/>
</dbReference>
<dbReference type="EMBL" id="JABWDY010025503">
    <property type="protein sequence ID" value="KAF5189414.1"/>
    <property type="molecule type" value="Genomic_DNA"/>
</dbReference>
<dbReference type="AlphaFoldDB" id="A0A7J6VWC6"/>
<dbReference type="OrthoDB" id="1432089at2759"/>
<gene>
    <name evidence="1" type="ORF">FRX31_021002</name>
</gene>
<organism evidence="1 2">
    <name type="scientific">Thalictrum thalictroides</name>
    <name type="common">Rue-anemone</name>
    <name type="synonym">Anemone thalictroides</name>
    <dbReference type="NCBI Taxonomy" id="46969"/>
    <lineage>
        <taxon>Eukaryota</taxon>
        <taxon>Viridiplantae</taxon>
        <taxon>Streptophyta</taxon>
        <taxon>Embryophyta</taxon>
        <taxon>Tracheophyta</taxon>
        <taxon>Spermatophyta</taxon>
        <taxon>Magnoliopsida</taxon>
        <taxon>Ranunculales</taxon>
        <taxon>Ranunculaceae</taxon>
        <taxon>Thalictroideae</taxon>
        <taxon>Thalictrum</taxon>
    </lineage>
</organism>
<evidence type="ECO:0000313" key="1">
    <source>
        <dbReference type="EMBL" id="KAF5189414.1"/>
    </source>
</evidence>
<protein>
    <submittedName>
        <fullName evidence="1">Uncharacterized protein</fullName>
    </submittedName>
</protein>
<sequence>MDEFFSVINFCWTEHQSFLAVVSENWAIPMAGDPLHRMMKKLKRLKLVLKEWNRTVFGDVNVSIRVAQEDFDQFQLLADQNTSDEVLAELMRQKEVVLENAISLKASLTKQKSRLKLDVEGDKTLLKIKQGYARISQLEDEEGGYALPLVNEAY</sequence>